<dbReference type="SUPFAM" id="SSF82714">
    <property type="entry name" value="Multidrug efflux transporter AcrB TolC docking domain, DN and DC subdomains"/>
    <property type="match status" value="2"/>
</dbReference>
<dbReference type="PANTHER" id="PTHR32063">
    <property type="match status" value="1"/>
</dbReference>
<feature type="transmembrane region" description="Helical" evidence="1">
    <location>
        <begin position="918"/>
        <end position="942"/>
    </location>
</feature>
<accession>A0A194AFX4</accession>
<comment type="caution">
    <text evidence="2">The sequence shown here is derived from an EMBL/GenBank/DDBJ whole genome shotgun (WGS) entry which is preliminary data.</text>
</comment>
<proteinExistence type="predicted"/>
<keyword evidence="1" id="KW-1133">Transmembrane helix</keyword>
<feature type="transmembrane region" description="Helical" evidence="1">
    <location>
        <begin position="337"/>
        <end position="356"/>
    </location>
</feature>
<keyword evidence="1" id="KW-0812">Transmembrane</keyword>
<name>A0A194AFX4_9BACT</name>
<sequence>MSTFSTSSKGPIAWMAGNSVAANLIMIVCLIGGLIVGSHIKQEVFPDFDLDMVSVTVAYPGASPEEVEKGIILPIEEAVQGLDGVDDVTSSASEGSGSVIVEIVEGENIQRLAQDIQSEVDRITSFPDDAEEPSVTIVSRKREVVSLALHGAQSDWVLRETAEDLRDRLIQDPNITQVELHGVRDYEISVEVPQENLRRYNLTIAEVAARIDKASVDLPGGGIKTSGGEILVRVKERKDYGREFGKIPIITGNDGTSVLLEDIAEINDGFEDSDIFASFDGQPAVLIDVYRIGDQTPIDVADAVKRNVETFRQILPQGLSLNILKDRSNVYKQRLELLLTNGYMGLGLVFLCLALFLEARLAFWVSMGIPISFLGSLLLLPGFGVTINMISLFAFIITLGIVVDDAIVVGENVYNYHQKGMSFLDAAIQGAREIAMPVTFSVLTNVVTFMPMYFVPGVMGKVFRQIPLVVVSVFAVSLVESLLVLPAHLGHQRDRRRSGITGWMHGMQQRFSKWFIHVVKTKYGPFLDLTLKYRYLTMSVGVAILLVTVGYVQSGRMGLTLFPKIEADYAKVTAVLPYGTAVEKTKEIQKILVDAGREVGEENGGDQLVTGIFARIMDGGSTSEVRVYLTDPEVRPVSTADFTRMWRERVGDLVGLEYITYESDSGGPGSGKSLTVELSHRDINVLEKASAELARELEVYPNVKDIDDGFSPGKRQYDFKIRDSARGLGLRAEDVARQVRYAFYGAEALRQQRGRNEVKVMVRLPKSERVLEHNIEELILRTPSGVEIPLREAVTMTPGRAYTTIDRHNGRRTVEVTANVIPQSKANEILNALMAESLPWLVEKYPGLSYGFEGKQADMRESMSSLVEGLLLALLVIYGLLAVPFRSYAQPLIIMVSIPFGIVGAVLGHLLMGYSLSLMSLFGIVALSGVVVNDSLVLINFANRKRQENGMNAHDAVLSAGVARFRPIILTTLTTFGGLAPMIFETSRQARFLIPMAISLGFGIVFATLITLVLVPSLYMVIVDAIEILRCRGK</sequence>
<reference evidence="3" key="1">
    <citation type="submission" date="2016-06" db="EMBL/GenBank/DDBJ databases">
        <title>Draft genome sequence of Desulfoplanes formicivorans strain Pf12B.</title>
        <authorList>
            <person name="Watanabe M."/>
            <person name="Kojima H."/>
            <person name="Fukui M."/>
        </authorList>
    </citation>
    <scope>NUCLEOTIDE SEQUENCE [LARGE SCALE GENOMIC DNA]</scope>
    <source>
        <strain evidence="3">Pf12B</strain>
    </source>
</reference>
<feature type="transmembrane region" description="Helical" evidence="1">
    <location>
        <begin position="466"/>
        <end position="489"/>
    </location>
</feature>
<dbReference type="STRING" id="1592317.DPF_0364"/>
<dbReference type="GO" id="GO:0042910">
    <property type="term" value="F:xenobiotic transmembrane transporter activity"/>
    <property type="evidence" value="ECO:0007669"/>
    <property type="project" value="TreeGrafter"/>
</dbReference>
<dbReference type="AlphaFoldDB" id="A0A194AFX4"/>
<dbReference type="Gene3D" id="1.20.1640.10">
    <property type="entry name" value="Multidrug efflux transporter AcrB transmembrane domain"/>
    <property type="match status" value="2"/>
</dbReference>
<dbReference type="OrthoDB" id="9806532at2"/>
<feature type="transmembrane region" description="Helical" evidence="1">
    <location>
        <begin position="962"/>
        <end position="984"/>
    </location>
</feature>
<dbReference type="InterPro" id="IPR001036">
    <property type="entry name" value="Acrflvin-R"/>
</dbReference>
<feature type="transmembrane region" description="Helical" evidence="1">
    <location>
        <begin position="865"/>
        <end position="885"/>
    </location>
</feature>
<organism evidence="2 3">
    <name type="scientific">Desulfoplanes formicivorans</name>
    <dbReference type="NCBI Taxonomy" id="1592317"/>
    <lineage>
        <taxon>Bacteria</taxon>
        <taxon>Pseudomonadati</taxon>
        <taxon>Thermodesulfobacteriota</taxon>
        <taxon>Desulfovibrionia</taxon>
        <taxon>Desulfovibrionales</taxon>
        <taxon>Desulfoplanaceae</taxon>
        <taxon>Desulfoplanes</taxon>
    </lineage>
</organism>
<gene>
    <name evidence="2" type="ORF">DPF_0364</name>
</gene>
<dbReference type="InterPro" id="IPR027463">
    <property type="entry name" value="AcrB_DN_DC_subdom"/>
</dbReference>
<dbReference type="Gene3D" id="3.30.70.1320">
    <property type="entry name" value="Multidrug efflux transporter AcrB pore domain like"/>
    <property type="match status" value="1"/>
</dbReference>
<dbReference type="Gene3D" id="3.30.70.1440">
    <property type="entry name" value="Multidrug efflux transporter AcrB pore domain"/>
    <property type="match status" value="1"/>
</dbReference>
<dbReference type="Gene3D" id="3.30.70.1430">
    <property type="entry name" value="Multidrug efflux transporter AcrB pore domain"/>
    <property type="match status" value="2"/>
</dbReference>
<feature type="transmembrane region" description="Helical" evidence="1">
    <location>
        <begin position="12"/>
        <end position="36"/>
    </location>
</feature>
<dbReference type="EMBL" id="BDFE01000006">
    <property type="protein sequence ID" value="GAU07669.1"/>
    <property type="molecule type" value="Genomic_DNA"/>
</dbReference>
<protein>
    <submittedName>
        <fullName evidence="2">Cobalt-zinc-cadmium resistance protein</fullName>
    </submittedName>
</protein>
<dbReference type="SUPFAM" id="SSF82866">
    <property type="entry name" value="Multidrug efflux transporter AcrB transmembrane domain"/>
    <property type="match status" value="2"/>
</dbReference>
<evidence type="ECO:0000256" key="1">
    <source>
        <dbReference type="SAM" id="Phobius"/>
    </source>
</evidence>
<dbReference type="RefSeq" id="WP_069857178.1">
    <property type="nucleotide sequence ID" value="NZ_BDFE01000006.1"/>
</dbReference>
<dbReference type="GO" id="GO:0005886">
    <property type="term" value="C:plasma membrane"/>
    <property type="evidence" value="ECO:0007669"/>
    <property type="project" value="TreeGrafter"/>
</dbReference>
<feature type="transmembrane region" description="Helical" evidence="1">
    <location>
        <begin position="362"/>
        <end position="380"/>
    </location>
</feature>
<dbReference type="Pfam" id="PF00873">
    <property type="entry name" value="ACR_tran"/>
    <property type="match status" value="1"/>
</dbReference>
<dbReference type="Proteomes" id="UP000095200">
    <property type="component" value="Unassembled WGS sequence"/>
</dbReference>
<feature type="transmembrane region" description="Helical" evidence="1">
    <location>
        <begin position="392"/>
        <end position="414"/>
    </location>
</feature>
<keyword evidence="3" id="KW-1185">Reference proteome</keyword>
<dbReference type="PANTHER" id="PTHR32063:SF33">
    <property type="entry name" value="RND SUPERFAMILY EFFLUX PUMP PERMEASE COMPONENT"/>
    <property type="match status" value="1"/>
</dbReference>
<dbReference type="SUPFAM" id="SSF82693">
    <property type="entry name" value="Multidrug efflux transporter AcrB pore domain, PN1, PN2, PC1 and PC2 subdomains"/>
    <property type="match status" value="2"/>
</dbReference>
<dbReference type="PRINTS" id="PR00702">
    <property type="entry name" value="ACRIFLAVINRP"/>
</dbReference>
<feature type="transmembrane region" description="Helical" evidence="1">
    <location>
        <begin position="891"/>
        <end position="911"/>
    </location>
</feature>
<feature type="transmembrane region" description="Helical" evidence="1">
    <location>
        <begin position="996"/>
        <end position="1022"/>
    </location>
</feature>
<evidence type="ECO:0000313" key="3">
    <source>
        <dbReference type="Proteomes" id="UP000095200"/>
    </source>
</evidence>
<keyword evidence="1" id="KW-0472">Membrane</keyword>
<feature type="transmembrane region" description="Helical" evidence="1">
    <location>
        <begin position="434"/>
        <end position="454"/>
    </location>
</feature>
<evidence type="ECO:0000313" key="2">
    <source>
        <dbReference type="EMBL" id="GAU07669.1"/>
    </source>
</evidence>
<dbReference type="Gene3D" id="3.30.2090.10">
    <property type="entry name" value="Multidrug efflux transporter AcrB TolC docking domain, DN and DC subdomains"/>
    <property type="match status" value="2"/>
</dbReference>